<proteinExistence type="predicted"/>
<dbReference type="Proteomes" id="UP000287237">
    <property type="component" value="Unassembled WGS sequence"/>
</dbReference>
<dbReference type="EMBL" id="PRCK01000088">
    <property type="protein sequence ID" value="RTJ92157.1"/>
    <property type="molecule type" value="Genomic_DNA"/>
</dbReference>
<evidence type="ECO:0000313" key="2">
    <source>
        <dbReference type="EMBL" id="RTJ94639.1"/>
    </source>
</evidence>
<evidence type="ECO:0000313" key="1">
    <source>
        <dbReference type="EMBL" id="RTJ92157.1"/>
    </source>
</evidence>
<name>A0A431C7Y3_CAMJU</name>
<organism evidence="2 3">
    <name type="scientific">Campylobacter jejuni</name>
    <dbReference type="NCBI Taxonomy" id="197"/>
    <lineage>
        <taxon>Bacteria</taxon>
        <taxon>Pseudomonadati</taxon>
        <taxon>Campylobacterota</taxon>
        <taxon>Epsilonproteobacteria</taxon>
        <taxon>Campylobacterales</taxon>
        <taxon>Campylobacteraceae</taxon>
        <taxon>Campylobacter</taxon>
    </lineage>
</organism>
<accession>A0A431C7Y3</accession>
<evidence type="ECO:0000313" key="3">
    <source>
        <dbReference type="Proteomes" id="UP000287237"/>
    </source>
</evidence>
<comment type="caution">
    <text evidence="2">The sequence shown here is derived from an EMBL/GenBank/DDBJ whole genome shotgun (WGS) entry which is preliminary data.</text>
</comment>
<gene>
    <name evidence="2" type="ORF">C3H42_08805</name>
    <name evidence="1" type="ORF">C3H42_09970</name>
</gene>
<dbReference type="EMBL" id="PRCK01000009">
    <property type="protein sequence ID" value="RTJ94639.1"/>
    <property type="molecule type" value="Genomic_DNA"/>
</dbReference>
<sequence length="26" mass="2780">VKTGLKLPEATPILEDKIANQIAGLF</sequence>
<dbReference type="AlphaFoldDB" id="A0A431C7Y3"/>
<reference evidence="2 3" key="1">
    <citation type="journal article" date="2019" name="Appl. Environ. Microbiol.">
        <title>Population genetics and characterization of Campylobacter jejuni isolates in western jackdaws and game birds in Finland.</title>
        <authorList>
            <person name="Kovanen S."/>
            <person name="Rossi M."/>
            <person name="Pohja-Mykra M."/>
            <person name="Nieminen T."/>
            <person name="Raunio-Saarnisto M."/>
            <person name="Sauvala M."/>
            <person name="Fredriksson-Ahomaa M."/>
            <person name="Hanninen M.L."/>
            <person name="Kivisto R."/>
        </authorList>
    </citation>
    <scope>NUCLEOTIDE SEQUENCE [LARGE SCALE GENOMIC DNA]</scope>
    <source>
        <strain evidence="2 3">CB296</strain>
    </source>
</reference>
<protein>
    <submittedName>
        <fullName evidence="2">Conjugal transfer protein TraT</fullName>
    </submittedName>
</protein>
<feature type="non-terminal residue" evidence="2">
    <location>
        <position position="1"/>
    </location>
</feature>